<dbReference type="Pfam" id="PF01663">
    <property type="entry name" value="Phosphodiest"/>
    <property type="match status" value="1"/>
</dbReference>
<feature type="signal peptide" evidence="1">
    <location>
        <begin position="1"/>
        <end position="23"/>
    </location>
</feature>
<dbReference type="Gene3D" id="3.40.720.10">
    <property type="entry name" value="Alkaline Phosphatase, subunit A"/>
    <property type="match status" value="1"/>
</dbReference>
<feature type="chain" id="PRO_5017937721" description="Type I phosphodiesterase / nucleotide pyrophosphatase" evidence="1">
    <location>
        <begin position="24"/>
        <end position="502"/>
    </location>
</feature>
<dbReference type="OrthoDB" id="8355658at2"/>
<evidence type="ECO:0000313" key="3">
    <source>
        <dbReference type="Proteomes" id="UP000267464"/>
    </source>
</evidence>
<protein>
    <recommendedName>
        <fullName evidence="4">Type I phosphodiesterase / nucleotide pyrophosphatase</fullName>
    </recommendedName>
</protein>
<dbReference type="EMBL" id="QUSW01000011">
    <property type="protein sequence ID" value="RQP21445.1"/>
    <property type="molecule type" value="Genomic_DNA"/>
</dbReference>
<dbReference type="PANTHER" id="PTHR10151">
    <property type="entry name" value="ECTONUCLEOTIDE PYROPHOSPHATASE/PHOSPHODIESTERASE"/>
    <property type="match status" value="1"/>
</dbReference>
<evidence type="ECO:0000313" key="2">
    <source>
        <dbReference type="EMBL" id="RQP21445.1"/>
    </source>
</evidence>
<comment type="caution">
    <text evidence="2">The sequence shown here is derived from an EMBL/GenBank/DDBJ whole genome shotgun (WGS) entry which is preliminary data.</text>
</comment>
<dbReference type="InterPro" id="IPR017850">
    <property type="entry name" value="Alkaline_phosphatase_core_sf"/>
</dbReference>
<organism evidence="2 3">
    <name type="scientific">Piscinibacter terrae</name>
    <dbReference type="NCBI Taxonomy" id="2496871"/>
    <lineage>
        <taxon>Bacteria</taxon>
        <taxon>Pseudomonadati</taxon>
        <taxon>Pseudomonadota</taxon>
        <taxon>Betaproteobacteria</taxon>
        <taxon>Burkholderiales</taxon>
        <taxon>Sphaerotilaceae</taxon>
        <taxon>Piscinibacter</taxon>
    </lineage>
</organism>
<keyword evidence="1" id="KW-0732">Signal</keyword>
<dbReference type="SUPFAM" id="SSF53649">
    <property type="entry name" value="Alkaline phosphatase-like"/>
    <property type="match status" value="1"/>
</dbReference>
<reference evidence="2 3" key="2">
    <citation type="submission" date="2018-12" db="EMBL/GenBank/DDBJ databases">
        <title>Rhizobacter gummiphilus sp. nov., a rubber-degrading bacterium isolated from the soil of a botanical garden in Japan.</title>
        <authorList>
            <person name="Shunsuke S.S."/>
        </authorList>
    </citation>
    <scope>NUCLEOTIDE SEQUENCE [LARGE SCALE GENOMIC DNA]</scope>
    <source>
        <strain evidence="2 3">S-16</strain>
    </source>
</reference>
<name>A0A3N7JQX2_9BURK</name>
<dbReference type="Proteomes" id="UP000267464">
    <property type="component" value="Unassembled WGS sequence"/>
</dbReference>
<dbReference type="GO" id="GO:0016787">
    <property type="term" value="F:hydrolase activity"/>
    <property type="evidence" value="ECO:0007669"/>
    <property type="project" value="UniProtKB-ARBA"/>
</dbReference>
<evidence type="ECO:0008006" key="4">
    <source>
        <dbReference type="Google" id="ProtNLM"/>
    </source>
</evidence>
<reference evidence="2 3" key="1">
    <citation type="submission" date="2018-08" db="EMBL/GenBank/DDBJ databases">
        <authorList>
            <person name="Khan S.A."/>
            <person name="Jeon C.O."/>
            <person name="Chun B.H."/>
            <person name="Jeong S.E."/>
        </authorList>
    </citation>
    <scope>NUCLEOTIDE SEQUENCE [LARGE SCALE GENOMIC DNA]</scope>
    <source>
        <strain evidence="2 3">S-16</strain>
    </source>
</reference>
<dbReference type="InterPro" id="IPR002591">
    <property type="entry name" value="Phosphodiest/P_Trfase"/>
</dbReference>
<keyword evidence="3" id="KW-1185">Reference proteome</keyword>
<evidence type="ECO:0000256" key="1">
    <source>
        <dbReference type="SAM" id="SignalP"/>
    </source>
</evidence>
<dbReference type="AlphaFoldDB" id="A0A3N7JQX2"/>
<accession>A0A3N7JQX2</accession>
<proteinExistence type="predicted"/>
<dbReference type="PANTHER" id="PTHR10151:SF120">
    <property type="entry name" value="BIS(5'-ADENOSYL)-TRIPHOSPHATASE"/>
    <property type="match status" value="1"/>
</dbReference>
<gene>
    <name evidence="2" type="ORF">DZC73_27955</name>
</gene>
<sequence length="502" mass="53208">MSRLTTLAASAFVFALSASAANAQSQFRHWPHGSEIRHVLLISIDGMHALDLERQVQLHPESALAELSRHGVRYTAASSSRPSDSFPGLLAMVTGGSPASTGVFYDDSYDRGFFPPGTTNCSGAPGAEVVFDESIDDATHLAINPALLPIGPDCKPVYPHQFLKVNTVFEVVKRSGRRTAWADKHPAYELVNGPSGKGVDDLYTPEITIVDGADATTSVVTTADNDALKVEAVINQLKGREHTGTRYVGVPAVLGMNFQAVSVGQKLAMDALKAQAGGYKDADGTPSAVLAYGLERTDAALARMIATLKSTGLYDSTLVIVSAKHGQSPIDPARSSKPGKLSQKLAATPLASAIAQVTEDDVALIWLKDSSKTKAVADLLRANQSAWNIQDVLSGPTLTLRFNDPARDTRTPDIIVLPNPGTIFTSSGKKIAEHGGFSDADTNVALLVSNPGLPVRVIKSAVQTTQIAPTILEALGLEPRELTAVRREHTTVLPGLRLDDAE</sequence>